<dbReference type="InterPro" id="IPR003731">
    <property type="entry name" value="Di-Nase_FeMo-co_biosynth"/>
</dbReference>
<gene>
    <name evidence="4" type="ORF">F9817_07390</name>
</gene>
<dbReference type="Pfam" id="PF02579">
    <property type="entry name" value="Nitro_FeMo-Co"/>
    <property type="match status" value="1"/>
</dbReference>
<protein>
    <submittedName>
        <fullName evidence="4">Nitrogen fixation protein NifX</fullName>
    </submittedName>
</protein>
<dbReference type="AlphaFoldDB" id="A0A7X4RTP1"/>
<accession>A0A7X4RTP1</accession>
<dbReference type="InterPro" id="IPR036105">
    <property type="entry name" value="DiNase_FeMo-co_biosyn_sf"/>
</dbReference>
<dbReference type="EMBL" id="WEKT01000009">
    <property type="protein sequence ID" value="MZI93021.1"/>
    <property type="molecule type" value="Genomic_DNA"/>
</dbReference>
<organism evidence="4 5">
    <name type="scientific">Vibrio eleionomae</name>
    <dbReference type="NCBI Taxonomy" id="2653505"/>
    <lineage>
        <taxon>Bacteria</taxon>
        <taxon>Pseudomonadati</taxon>
        <taxon>Pseudomonadota</taxon>
        <taxon>Gammaproteobacteria</taxon>
        <taxon>Vibrionales</taxon>
        <taxon>Vibrionaceae</taxon>
        <taxon>Vibrio</taxon>
    </lineage>
</organism>
<evidence type="ECO:0000256" key="2">
    <source>
        <dbReference type="ARBA" id="ARBA00023231"/>
    </source>
</evidence>
<keyword evidence="5" id="KW-1185">Reference proteome</keyword>
<dbReference type="InterPro" id="IPR034169">
    <property type="entry name" value="NifX-like"/>
</dbReference>
<evidence type="ECO:0000259" key="3">
    <source>
        <dbReference type="Pfam" id="PF02579"/>
    </source>
</evidence>
<dbReference type="CDD" id="cd00853">
    <property type="entry name" value="NifX"/>
    <property type="match status" value="1"/>
</dbReference>
<dbReference type="PANTHER" id="PTHR33937">
    <property type="entry name" value="IRON-MOLYBDENUM PROTEIN-RELATED-RELATED"/>
    <property type="match status" value="1"/>
</dbReference>
<dbReference type="PANTHER" id="PTHR33937:SF1">
    <property type="entry name" value="IRON-MOLIBDENUM COFACTOR PROCESSING PROTEIN"/>
    <property type="match status" value="1"/>
</dbReference>
<comment type="similarity">
    <text evidence="1">Belongs to the NifX/NifY family.</text>
</comment>
<feature type="domain" description="Dinitrogenase iron-molybdenum cofactor biosynthesis" evidence="3">
    <location>
        <begin position="31"/>
        <end position="122"/>
    </location>
</feature>
<comment type="caution">
    <text evidence="4">The sequence shown here is derived from an EMBL/GenBank/DDBJ whole genome shotgun (WGS) entry which is preliminary data.</text>
</comment>
<sequence>MKISERKLHVEPTQSGEAFDLKIAFATESRQNVDQHFGSARGMLIYGINPQGWSVLEAIEYTESSATVHDKLPIRISDLDGCAAVYCNACGAAAIRQLLDNHIHPVKVSAGVAIHDLLSDLKQELSGQPSGWLARAIKLQEQSTTVTQESSSERFEQMMDEEW</sequence>
<evidence type="ECO:0000313" key="5">
    <source>
        <dbReference type="Proteomes" id="UP000462621"/>
    </source>
</evidence>
<proteinExistence type="inferred from homology"/>
<dbReference type="Gene3D" id="3.30.420.130">
    <property type="entry name" value="Dinitrogenase iron-molybdenum cofactor biosynthesis domain"/>
    <property type="match status" value="1"/>
</dbReference>
<keyword evidence="2" id="KW-0535">Nitrogen fixation</keyword>
<reference evidence="4 5" key="1">
    <citation type="submission" date="2019-10" db="EMBL/GenBank/DDBJ databases">
        <title>Vibrio sp. nov. isolated from a shrimp pond.</title>
        <authorList>
            <person name="Gomez-Gil B."/>
            <person name="Enciso-Ibarra J."/>
            <person name="Enciso-Ibarra K."/>
            <person name="Bolan-Mejia C."/>
        </authorList>
    </citation>
    <scope>NUCLEOTIDE SEQUENCE [LARGE SCALE GENOMIC DNA]</scope>
    <source>
        <strain evidence="4 5">CAIM 722</strain>
    </source>
</reference>
<dbReference type="SUPFAM" id="SSF53146">
    <property type="entry name" value="Nitrogenase accessory factor-like"/>
    <property type="match status" value="1"/>
</dbReference>
<evidence type="ECO:0000256" key="1">
    <source>
        <dbReference type="ARBA" id="ARBA00010285"/>
    </source>
</evidence>
<dbReference type="InterPro" id="IPR051840">
    <property type="entry name" value="NifX/NifY_domain"/>
</dbReference>
<dbReference type="RefSeq" id="WP_161154319.1">
    <property type="nucleotide sequence ID" value="NZ_WEKT01000009.1"/>
</dbReference>
<evidence type="ECO:0000313" key="4">
    <source>
        <dbReference type="EMBL" id="MZI93021.1"/>
    </source>
</evidence>
<name>A0A7X4RTP1_9VIBR</name>
<dbReference type="Proteomes" id="UP000462621">
    <property type="component" value="Unassembled WGS sequence"/>
</dbReference>